<name>A0AAU9C2X6_9GAMM</name>
<evidence type="ECO:0000313" key="1">
    <source>
        <dbReference type="EMBL" id="BCX81988.1"/>
    </source>
</evidence>
<protein>
    <submittedName>
        <fullName evidence="1">Uncharacterized protein</fullName>
    </submittedName>
</protein>
<proteinExistence type="predicted"/>
<reference evidence="2" key="1">
    <citation type="journal article" date="2024" name="Int. J. Syst. Evol. Microbiol.">
        <title>Methylomarinovum tepidoasis sp. nov., a moderately thermophilic methanotroph of the family Methylothermaceae isolated from a deep-sea hydrothermal field.</title>
        <authorList>
            <person name="Hirayama H."/>
            <person name="Takaki Y."/>
            <person name="Abe M."/>
            <person name="Miyazaki M."/>
            <person name="Uematsu K."/>
            <person name="Matsui Y."/>
            <person name="Takai K."/>
        </authorList>
    </citation>
    <scope>NUCLEOTIDE SEQUENCE [LARGE SCALE GENOMIC DNA]</scope>
    <source>
        <strain evidence="2">IT-9</strain>
    </source>
</reference>
<gene>
    <name evidence="1" type="ORF">MIT9_P1570</name>
</gene>
<dbReference type="KEGG" id="mcau:MIT9_P1570"/>
<accession>A0AAU9C2X6</accession>
<organism evidence="1 2">
    <name type="scientific">Methylomarinovum caldicuralii</name>
    <dbReference type="NCBI Taxonomy" id="438856"/>
    <lineage>
        <taxon>Bacteria</taxon>
        <taxon>Pseudomonadati</taxon>
        <taxon>Pseudomonadota</taxon>
        <taxon>Gammaproteobacteria</taxon>
        <taxon>Methylococcales</taxon>
        <taxon>Methylothermaceae</taxon>
        <taxon>Methylomarinovum</taxon>
    </lineage>
</organism>
<evidence type="ECO:0000313" key="2">
    <source>
        <dbReference type="Proteomes" id="UP001321825"/>
    </source>
</evidence>
<sequence>MKLRPYPEYKDSGVSWLEEIPATWRLQRLRNAVELKVSNVDKHIKDTLLPTSSPFS</sequence>
<dbReference type="AlphaFoldDB" id="A0AAU9C2X6"/>
<dbReference type="EMBL" id="AP024714">
    <property type="protein sequence ID" value="BCX81988.1"/>
    <property type="molecule type" value="Genomic_DNA"/>
</dbReference>
<keyword evidence="2" id="KW-1185">Reference proteome</keyword>
<dbReference type="Proteomes" id="UP001321825">
    <property type="component" value="Chromosome"/>
</dbReference>